<reference evidence="6" key="2">
    <citation type="submission" date="2025-08" db="UniProtKB">
        <authorList>
            <consortium name="RefSeq"/>
        </authorList>
    </citation>
    <scope>IDENTIFICATION</scope>
</reference>
<proteinExistence type="predicted"/>
<feature type="compositionally biased region" description="Polar residues" evidence="3">
    <location>
        <begin position="931"/>
        <end position="940"/>
    </location>
</feature>
<name>A0ABM4BEU9_HYDVU</name>
<feature type="compositionally biased region" description="Basic residues" evidence="3">
    <location>
        <begin position="11"/>
        <end position="23"/>
    </location>
</feature>
<evidence type="ECO:0000256" key="1">
    <source>
        <dbReference type="ARBA" id="ARBA00023054"/>
    </source>
</evidence>
<feature type="domain" description="Golgin subfamily A conserved" evidence="4">
    <location>
        <begin position="351"/>
        <end position="916"/>
    </location>
</feature>
<protein>
    <submittedName>
        <fullName evidence="6">Golgin subfamily A member 2 isoform X2</fullName>
    </submittedName>
</protein>
<evidence type="ECO:0000256" key="3">
    <source>
        <dbReference type="SAM" id="MobiDB-lite"/>
    </source>
</evidence>
<dbReference type="PANTHER" id="PTHR10881">
    <property type="entry name" value="GOLGIN SUBFAMILY A MEMBER-RELATED"/>
    <property type="match status" value="1"/>
</dbReference>
<dbReference type="PANTHER" id="PTHR10881:SF46">
    <property type="entry name" value="GOLGIN SUBFAMILY A MEMBER 2"/>
    <property type="match status" value="1"/>
</dbReference>
<feature type="coiled-coil region" evidence="2">
    <location>
        <begin position="714"/>
        <end position="759"/>
    </location>
</feature>
<evidence type="ECO:0000313" key="5">
    <source>
        <dbReference type="Proteomes" id="UP001652625"/>
    </source>
</evidence>
<feature type="coiled-coil region" evidence="2">
    <location>
        <begin position="369"/>
        <end position="396"/>
    </location>
</feature>
<dbReference type="RefSeq" id="XP_065647501.1">
    <property type="nucleotide sequence ID" value="XM_065791429.1"/>
</dbReference>
<keyword evidence="1 2" id="KW-0175">Coiled coil</keyword>
<feature type="compositionally biased region" description="Acidic residues" evidence="3">
    <location>
        <begin position="690"/>
        <end position="706"/>
    </location>
</feature>
<evidence type="ECO:0000256" key="2">
    <source>
        <dbReference type="SAM" id="Coils"/>
    </source>
</evidence>
<feature type="region of interest" description="Disordered" evidence="3">
    <location>
        <begin position="1"/>
        <end position="31"/>
    </location>
</feature>
<reference evidence="5" key="1">
    <citation type="submission" date="2025-05" db="UniProtKB">
        <authorList>
            <consortium name="RefSeq"/>
        </authorList>
    </citation>
    <scope>NUCLEOTIDE SEQUENCE [LARGE SCALE GENOMIC DNA]</scope>
</reference>
<keyword evidence="5" id="KW-1185">Reference proteome</keyword>
<evidence type="ECO:0000259" key="4">
    <source>
        <dbReference type="Pfam" id="PF15070"/>
    </source>
</evidence>
<dbReference type="InterPro" id="IPR043976">
    <property type="entry name" value="GOLGA_cons_dom"/>
</dbReference>
<feature type="region of interest" description="Disordered" evidence="3">
    <location>
        <begin position="655"/>
        <end position="710"/>
    </location>
</feature>
<evidence type="ECO:0000313" key="6">
    <source>
        <dbReference type="RefSeq" id="XP_065647501.1"/>
    </source>
</evidence>
<organism evidence="5 6">
    <name type="scientific">Hydra vulgaris</name>
    <name type="common">Hydra</name>
    <name type="synonym">Hydra attenuata</name>
    <dbReference type="NCBI Taxonomy" id="6087"/>
    <lineage>
        <taxon>Eukaryota</taxon>
        <taxon>Metazoa</taxon>
        <taxon>Cnidaria</taxon>
        <taxon>Hydrozoa</taxon>
        <taxon>Hydroidolina</taxon>
        <taxon>Anthoathecata</taxon>
        <taxon>Aplanulata</taxon>
        <taxon>Hydridae</taxon>
        <taxon>Hydra</taxon>
    </lineage>
</organism>
<accession>A0ABM4BEU9</accession>
<dbReference type="InterPro" id="IPR024858">
    <property type="entry name" value="GOLGA"/>
</dbReference>
<feature type="region of interest" description="Disordered" evidence="3">
    <location>
        <begin position="919"/>
        <end position="940"/>
    </location>
</feature>
<dbReference type="Proteomes" id="UP001652625">
    <property type="component" value="Chromosome 02"/>
</dbReference>
<sequence length="1031" mass="118371">MVKNMSDISRKQKLASAKKKLKKFQQDKSPLVSPVGRELDAEILRGIQNNHIFKTPPIVLKSKNSPENHTQTVNQKLQFTTPVDLDKENEQAKVIESSFEVAKPENGTDIFSENSLYSTPLSAKESTKDEELQNNLASYKRANSILTNQVNEQRKQILVLQNKLKNELASVNHLNEQRALKEQLEVHIQTIGILVSEKSELQSSISNLQKKLALKESDTKQLSQRLENACKNTVELEKRIAELQLLENQFKNLNKELAQERDRFSIRLYKVSQEKDELLLESKEMHAKLQMKAEECAILSGQVQELHSRLQNGEIIVQQLTTNSIDKAALSKWQSEKEDLLQLLSEQKSVVQKLVAAKSDLLQKNNEQQGNYDYQIEQLKNKINSLEGEKHTILDKNNELINTIKSLQSKFDHQALSKSQDDTQFVTLAKYEEAVGSKLNTEKELDIQISENRRLGLQVFEQSQLIEALQSNLDLLQSEASSKSLLLEQIQADKETISRALQQNKALKEQLAELEDGFVRVSNHSAELTEKLEAEQHSNKDIAAKLSEIQLNMEETKLQLAAKTSLCVGLEEQVLHIKEELKNVQNKLISREMDLDLSRTELQNVKIELESLTQSSIQHTNQLKFIEKLQEELISAQDAINKLSNHNAHLQDVLNEQRTDRESGNLYPSSGMEDAGEEVASFQENKIEGDQEDSDLSWDDGDDGEDSGYTNNVVHFTSQEVEDMQAQLHHLQEERLKVINLLQQQREESFHTNEQLEEHVELRVQQRLAQIQRELQEHFYEQTEALRLKVTSLQEALEIMRKNEDVSDFEPNDTLSNGSLKDAFLQLQKRFKSLMDMKAQLLDRIDQLEYMNMKLENETETIGEYVALYQTQRKALKEKFDEKDRTILYLTNEHTRMQNKVSQLHQLVIQLIEERSGTDTKNKELQDHTNRQLTIQSESINNSEKSSLQYNLDNLFGEVNTTPADESELTKEIQIQPSDNTLHNQTTQKILQLFEQLETTGEGFQHGWFSPAARKHAFTPCKQCSGSLINL</sequence>
<gene>
    <name evidence="6" type="primary">LOC100205638</name>
</gene>
<dbReference type="Pfam" id="PF15070">
    <property type="entry name" value="GOLGA2L5"/>
    <property type="match status" value="1"/>
</dbReference>
<feature type="compositionally biased region" description="Basic and acidic residues" evidence="3">
    <location>
        <begin position="919"/>
        <end position="930"/>
    </location>
</feature>
<feature type="coiled-coil region" evidence="2">
    <location>
        <begin position="129"/>
        <end position="263"/>
    </location>
</feature>
<dbReference type="GeneID" id="100205638"/>